<feature type="compositionally biased region" description="Polar residues" evidence="2">
    <location>
        <begin position="632"/>
        <end position="641"/>
    </location>
</feature>
<accession>A0A6H5H2N1</accession>
<sequence length="738" mass="83496">MRSPRLALLWLCLAGVSLAEMEDCFRKDSISCIQIELFRQAKSFFDQEQIELFGGLALTKNRQSGDAAARSLQDDLVLEKQIETAKDLDAREEALESFAFGRVGRLLQDRSLTWNLSPIVSDLASASRSLSDSLPAELKDGVSQFIEEGARSGTRLVGRRRRRRLGQLRRRPRRSRRLFQPRRSDARVQRTETRRCPMRLVTHVHLRKIFSHFQQRRNIQSVSNLLLIICIARSLILTNGPKKVFAPSLRRRPTCEAVRCPLEKIVSVPEEKTASAPEEETASVPEEKTASVPEEKIAAAPEENPSVPQGKNSPAPGEKGDGEPVKKMQIPNKEWDMCVQKAVKTVGLGVIVGAVLGAVVGADLPLMWGTGITVAWSIKRCRALLRDGIITPEMERERKRLQKIERERKKLEKLKEKELKDRDHECCRKLAELEELMRKEGRLDKAGRRIEDGEDGKSKLQQPGVDEENDKYRQQPGRRGGKFNDDQPRDRNRSDDDDDESTNPDDDSTASNQQDAEAREDMDDEEPCDSTENDAVELEGECEEQNIQDENEEQIDFCEDEEELPPCEDDEENEVKMDTGASRDAEAVEEECEDEQEPDCIEPGMEQMDETDEEGPCEDEENAEESKLPPVSTRSYNSFLQHPSTSKTFWSEDALEKRRFHKANVQRPDQPIIVKSEGQLGFGKPKTTGASGVPLNRQGFKNSTNSIDEEECEEEEEDEGISEKTDYNPEKTTQQSGG</sequence>
<evidence type="ECO:0000256" key="3">
    <source>
        <dbReference type="SAM" id="SignalP"/>
    </source>
</evidence>
<feature type="region of interest" description="Disordered" evidence="2">
    <location>
        <begin position="170"/>
        <end position="191"/>
    </location>
</feature>
<feature type="compositionally biased region" description="Acidic residues" evidence="2">
    <location>
        <begin position="607"/>
        <end position="623"/>
    </location>
</feature>
<evidence type="ECO:0000256" key="2">
    <source>
        <dbReference type="SAM" id="MobiDB-lite"/>
    </source>
</evidence>
<feature type="chain" id="PRO_5026347586" evidence="3">
    <location>
        <begin position="20"/>
        <end position="738"/>
    </location>
</feature>
<feature type="compositionally biased region" description="Basic and acidic residues" evidence="2">
    <location>
        <begin position="574"/>
        <end position="586"/>
    </location>
</feature>
<name>A0A6H5H2N1_9HEMI</name>
<proteinExistence type="predicted"/>
<feature type="compositionally biased region" description="Basic and acidic residues" evidence="2">
    <location>
        <begin position="446"/>
        <end position="458"/>
    </location>
</feature>
<dbReference type="Pfam" id="PF07898">
    <property type="entry name" value="DUF1676"/>
    <property type="match status" value="1"/>
</dbReference>
<feature type="compositionally biased region" description="Basic and acidic residues" evidence="2">
    <location>
        <begin position="482"/>
        <end position="494"/>
    </location>
</feature>
<feature type="region of interest" description="Disordered" evidence="2">
    <location>
        <begin position="270"/>
        <end position="326"/>
    </location>
</feature>
<evidence type="ECO:0000256" key="1">
    <source>
        <dbReference type="SAM" id="Coils"/>
    </source>
</evidence>
<organism evidence="4 5">
    <name type="scientific">Nesidiocoris tenuis</name>
    <dbReference type="NCBI Taxonomy" id="355587"/>
    <lineage>
        <taxon>Eukaryota</taxon>
        <taxon>Metazoa</taxon>
        <taxon>Ecdysozoa</taxon>
        <taxon>Arthropoda</taxon>
        <taxon>Hexapoda</taxon>
        <taxon>Insecta</taxon>
        <taxon>Pterygota</taxon>
        <taxon>Neoptera</taxon>
        <taxon>Paraneoptera</taxon>
        <taxon>Hemiptera</taxon>
        <taxon>Heteroptera</taxon>
        <taxon>Panheteroptera</taxon>
        <taxon>Cimicomorpha</taxon>
        <taxon>Miridae</taxon>
        <taxon>Dicyphina</taxon>
        <taxon>Nesidiocoris</taxon>
    </lineage>
</organism>
<dbReference type="OrthoDB" id="8179503at2759"/>
<feature type="compositionally biased region" description="Basic and acidic residues" evidence="2">
    <location>
        <begin position="285"/>
        <end position="297"/>
    </location>
</feature>
<dbReference type="EMBL" id="CADCXU010023503">
    <property type="protein sequence ID" value="CAB0010960.1"/>
    <property type="molecule type" value="Genomic_DNA"/>
</dbReference>
<feature type="compositionally biased region" description="Basic and acidic residues" evidence="2">
    <location>
        <begin position="182"/>
        <end position="191"/>
    </location>
</feature>
<evidence type="ECO:0000313" key="5">
    <source>
        <dbReference type="Proteomes" id="UP000479000"/>
    </source>
</evidence>
<feature type="coiled-coil region" evidence="1">
    <location>
        <begin position="394"/>
        <end position="421"/>
    </location>
</feature>
<feature type="compositionally biased region" description="Acidic residues" evidence="2">
    <location>
        <begin position="495"/>
        <end position="508"/>
    </location>
</feature>
<feature type="compositionally biased region" description="Acidic residues" evidence="2">
    <location>
        <begin position="518"/>
        <end position="573"/>
    </location>
</feature>
<keyword evidence="1" id="KW-0175">Coiled coil</keyword>
<dbReference type="AlphaFoldDB" id="A0A6H5H2N1"/>
<feature type="compositionally biased region" description="Basic residues" evidence="2">
    <location>
        <begin position="170"/>
        <end position="180"/>
    </location>
</feature>
<gene>
    <name evidence="4" type="ORF">NTEN_LOCUS15953</name>
</gene>
<feature type="compositionally biased region" description="Acidic residues" evidence="2">
    <location>
        <begin position="707"/>
        <end position="720"/>
    </location>
</feature>
<keyword evidence="5" id="KW-1185">Reference proteome</keyword>
<evidence type="ECO:0000313" key="4">
    <source>
        <dbReference type="EMBL" id="CAB0010960.1"/>
    </source>
</evidence>
<reference evidence="4 5" key="1">
    <citation type="submission" date="2020-02" db="EMBL/GenBank/DDBJ databases">
        <authorList>
            <person name="Ferguson B K."/>
        </authorList>
    </citation>
    <scope>NUCLEOTIDE SEQUENCE [LARGE SCALE GENOMIC DNA]</scope>
</reference>
<dbReference type="InterPro" id="IPR012464">
    <property type="entry name" value="DUF1676"/>
</dbReference>
<feature type="compositionally biased region" description="Acidic residues" evidence="2">
    <location>
        <begin position="587"/>
        <end position="600"/>
    </location>
</feature>
<dbReference type="Proteomes" id="UP000479000">
    <property type="component" value="Unassembled WGS sequence"/>
</dbReference>
<feature type="region of interest" description="Disordered" evidence="2">
    <location>
        <begin position="446"/>
        <end position="641"/>
    </location>
</feature>
<protein>
    <submittedName>
        <fullName evidence="4">Uncharacterized protein</fullName>
    </submittedName>
</protein>
<feature type="region of interest" description="Disordered" evidence="2">
    <location>
        <begin position="662"/>
        <end position="738"/>
    </location>
</feature>
<keyword evidence="3" id="KW-0732">Signal</keyword>
<feature type="signal peptide" evidence="3">
    <location>
        <begin position="1"/>
        <end position="19"/>
    </location>
</feature>